<evidence type="ECO:0008006" key="3">
    <source>
        <dbReference type="Google" id="ProtNLM"/>
    </source>
</evidence>
<dbReference type="EMBL" id="JAUPBM010000278">
    <property type="protein sequence ID" value="MDO7021707.1"/>
    <property type="molecule type" value="Genomic_DNA"/>
</dbReference>
<comment type="caution">
    <text evidence="1">The sequence shown here is derived from an EMBL/GenBank/DDBJ whole genome shotgun (WGS) entry which is preliminary data.</text>
</comment>
<sequence>MLPKQDESFWLSCQENNVEIHPTKYPIKIDWDNIKRICSNYNVILSFFNDENVLKECVKTILNLDGTSNIFDNFTNCYLANNCLNLSDGKLFTCGLPANINAFNSYFSMNIKVTEHDYIDIYKAKDYNEILQFLAKPMPFCRYCDITKWHGIGRWETSKRNIEEYID</sequence>
<keyword evidence="2" id="KW-1185">Reference proteome</keyword>
<dbReference type="RefSeq" id="WP_304392517.1">
    <property type="nucleotide sequence ID" value="NZ_JAUPBM010000278.1"/>
</dbReference>
<name>A0ABT8Z230_9SPIR</name>
<evidence type="ECO:0000313" key="1">
    <source>
        <dbReference type="EMBL" id="MDO7021707.1"/>
    </source>
</evidence>
<reference evidence="1" key="1">
    <citation type="submission" date="2023-07" db="EMBL/GenBank/DDBJ databases">
        <title>Mucosal microbiota of week-old chicken and adult hens.</title>
        <authorList>
            <person name="Volf J."/>
            <person name="Karasova D."/>
            <person name="Crhanova M."/>
            <person name="Faldynova M."/>
            <person name="Prikrylova H."/>
            <person name="Zeman M."/>
            <person name="Babak V."/>
            <person name="Rajova J."/>
            <person name="Rychlik I."/>
        </authorList>
    </citation>
    <scope>NUCLEOTIDE SEQUENCE</scope>
    <source>
        <strain evidence="1">ET902</strain>
    </source>
</reference>
<protein>
    <recommendedName>
        <fullName evidence="3">4Fe4S-binding SPASM domain-containing protein</fullName>
    </recommendedName>
</protein>
<organism evidence="1 2">
    <name type="scientific">Brachyspira innocens</name>
    <dbReference type="NCBI Taxonomy" id="13264"/>
    <lineage>
        <taxon>Bacteria</taxon>
        <taxon>Pseudomonadati</taxon>
        <taxon>Spirochaetota</taxon>
        <taxon>Spirochaetia</taxon>
        <taxon>Brachyspirales</taxon>
        <taxon>Brachyspiraceae</taxon>
        <taxon>Brachyspira</taxon>
    </lineage>
</organism>
<dbReference type="Proteomes" id="UP001175147">
    <property type="component" value="Unassembled WGS sequence"/>
</dbReference>
<gene>
    <name evidence="1" type="ORF">Q5M86_13100</name>
</gene>
<proteinExistence type="predicted"/>
<evidence type="ECO:0000313" key="2">
    <source>
        <dbReference type="Proteomes" id="UP001175147"/>
    </source>
</evidence>
<accession>A0ABT8Z230</accession>